<comment type="caution">
    <text evidence="1">The sequence shown here is derived from an EMBL/GenBank/DDBJ whole genome shotgun (WGS) entry which is preliminary data.</text>
</comment>
<feature type="non-terminal residue" evidence="1">
    <location>
        <position position="314"/>
    </location>
</feature>
<dbReference type="Proteomes" id="UP000789702">
    <property type="component" value="Unassembled WGS sequence"/>
</dbReference>
<feature type="non-terminal residue" evidence="1">
    <location>
        <position position="1"/>
    </location>
</feature>
<name>A0ACA9Q1I1_9GLOM</name>
<evidence type="ECO:0000313" key="2">
    <source>
        <dbReference type="Proteomes" id="UP000789702"/>
    </source>
</evidence>
<dbReference type="EMBL" id="CAJVPU010036353">
    <property type="protein sequence ID" value="CAG8729904.1"/>
    <property type="molecule type" value="Genomic_DNA"/>
</dbReference>
<organism evidence="1 2">
    <name type="scientific">Dentiscutata heterogama</name>
    <dbReference type="NCBI Taxonomy" id="1316150"/>
    <lineage>
        <taxon>Eukaryota</taxon>
        <taxon>Fungi</taxon>
        <taxon>Fungi incertae sedis</taxon>
        <taxon>Mucoromycota</taxon>
        <taxon>Glomeromycotina</taxon>
        <taxon>Glomeromycetes</taxon>
        <taxon>Diversisporales</taxon>
        <taxon>Gigasporaceae</taxon>
        <taxon>Dentiscutata</taxon>
    </lineage>
</organism>
<proteinExistence type="predicted"/>
<keyword evidence="2" id="KW-1185">Reference proteome</keyword>
<sequence>TTLSVNTVVYEFNTKTQKWNTPNISGTLPKRRKEIQIVQDNSGKVYMFGGLANPSTGSTKTKWFNDMNILDIIEMSWSKVSNFNNNTPPLQADFTATMLNNSVIVYIGGRQTTSASGKTKSYRSMEEIWTYDTKNASWTLVTAIGDVPGVRMGHSAVLALDGRIIVFGGYGQNSSSADPQLAVLDTSTSPFQWSLPNVSNPIPPALAYHSATLIGDLMIVAFGNITQQTSTTSGATPDIYILNTSDYTWVTSTDAKILSSSPINDTTPTENPSLTSISTTSTTIQDYTTQTPSTTIVSTPENGVISPHTAVVLG</sequence>
<evidence type="ECO:0000313" key="1">
    <source>
        <dbReference type="EMBL" id="CAG8729904.1"/>
    </source>
</evidence>
<gene>
    <name evidence="1" type="ORF">DHETER_LOCUS13367</name>
</gene>
<accession>A0ACA9Q1I1</accession>
<reference evidence="1" key="1">
    <citation type="submission" date="2021-06" db="EMBL/GenBank/DDBJ databases">
        <authorList>
            <person name="Kallberg Y."/>
            <person name="Tangrot J."/>
            <person name="Rosling A."/>
        </authorList>
    </citation>
    <scope>NUCLEOTIDE SEQUENCE</scope>
    <source>
        <strain evidence="1">IL203A</strain>
    </source>
</reference>
<protein>
    <submittedName>
        <fullName evidence="1">14248_t:CDS:1</fullName>
    </submittedName>
</protein>